<evidence type="ECO:0000313" key="2">
    <source>
        <dbReference type="EMBL" id="KAA1252558.1"/>
    </source>
</evidence>
<protein>
    <submittedName>
        <fullName evidence="2">Uncharacterized protein</fullName>
    </submittedName>
</protein>
<comment type="caution">
    <text evidence="2">The sequence shown here is derived from an EMBL/GenBank/DDBJ whole genome shotgun (WGS) entry which is preliminary data.</text>
</comment>
<gene>
    <name evidence="2" type="ORF">F0M16_22290</name>
</gene>
<dbReference type="Proteomes" id="UP000323225">
    <property type="component" value="Unassembled WGS sequence"/>
</dbReference>
<sequence length="115" mass="13280">MSYKNNSFPLIVGISSIYVHLCFSYKQDKNKFVSKDKLAKDAKVTIEFIEDECKRLVEKAMAERNMFGELRALEPSDKIFTLSSPLSFFDFCQKEVKRKIFSSKSSFNKTNKKAA</sequence>
<keyword evidence="1" id="KW-0175">Coiled coil</keyword>
<dbReference type="AlphaFoldDB" id="A0A5Q6PCE7"/>
<dbReference type="EMBL" id="VUAA01000058">
    <property type="protein sequence ID" value="KAA1252558.1"/>
    <property type="molecule type" value="Genomic_DNA"/>
</dbReference>
<accession>A0A5Q6PCE7</accession>
<proteinExistence type="predicted"/>
<feature type="coiled-coil region" evidence="1">
    <location>
        <begin position="39"/>
        <end position="66"/>
    </location>
</feature>
<name>A0A5Q6PCE7_VIBCL</name>
<reference evidence="2 3" key="1">
    <citation type="submission" date="2019-09" db="EMBL/GenBank/DDBJ databases">
        <authorList>
            <person name="Kritzky A."/>
            <person name="Schelkanova E.Y."/>
            <person name="Alkhova Z.V."/>
            <person name="Smirnova N.I."/>
        </authorList>
    </citation>
    <scope>NUCLEOTIDE SEQUENCE [LARGE SCALE GENOMIC DNA]</scope>
    <source>
        <strain evidence="2 3">M1526</strain>
    </source>
</reference>
<organism evidence="2 3">
    <name type="scientific">Vibrio cholerae</name>
    <dbReference type="NCBI Taxonomy" id="666"/>
    <lineage>
        <taxon>Bacteria</taxon>
        <taxon>Pseudomonadati</taxon>
        <taxon>Pseudomonadota</taxon>
        <taxon>Gammaproteobacteria</taxon>
        <taxon>Vibrionales</taxon>
        <taxon>Vibrionaceae</taxon>
        <taxon>Vibrio</taxon>
    </lineage>
</organism>
<evidence type="ECO:0000256" key="1">
    <source>
        <dbReference type="SAM" id="Coils"/>
    </source>
</evidence>
<evidence type="ECO:0000313" key="3">
    <source>
        <dbReference type="Proteomes" id="UP000323225"/>
    </source>
</evidence>